<accession>A0ABP7A1V2</accession>
<sequence>MNGGNLGGHARGCRVHEVCEITDTAGQAFGDDGGIDDGVRSRGGREQTSGRQRGGHQ</sequence>
<proteinExistence type="predicted"/>
<comment type="caution">
    <text evidence="2">The sequence shown here is derived from an EMBL/GenBank/DDBJ whole genome shotgun (WGS) entry which is preliminary data.</text>
</comment>
<evidence type="ECO:0000256" key="1">
    <source>
        <dbReference type="SAM" id="MobiDB-lite"/>
    </source>
</evidence>
<organism evidence="2 3">
    <name type="scientific">Nonomuraea rosea</name>
    <dbReference type="NCBI Taxonomy" id="638574"/>
    <lineage>
        <taxon>Bacteria</taxon>
        <taxon>Bacillati</taxon>
        <taxon>Actinomycetota</taxon>
        <taxon>Actinomycetes</taxon>
        <taxon>Streptosporangiales</taxon>
        <taxon>Streptosporangiaceae</taxon>
        <taxon>Nonomuraea</taxon>
    </lineage>
</organism>
<protein>
    <submittedName>
        <fullName evidence="2">Uncharacterized protein</fullName>
    </submittedName>
</protein>
<dbReference type="Proteomes" id="UP001500630">
    <property type="component" value="Unassembled WGS sequence"/>
</dbReference>
<evidence type="ECO:0000313" key="3">
    <source>
        <dbReference type="Proteomes" id="UP001500630"/>
    </source>
</evidence>
<keyword evidence="3" id="KW-1185">Reference proteome</keyword>
<dbReference type="EMBL" id="BAABDQ010000070">
    <property type="protein sequence ID" value="GAA3623292.1"/>
    <property type="molecule type" value="Genomic_DNA"/>
</dbReference>
<reference evidence="3" key="1">
    <citation type="journal article" date="2019" name="Int. J. Syst. Evol. Microbiol.">
        <title>The Global Catalogue of Microorganisms (GCM) 10K type strain sequencing project: providing services to taxonomists for standard genome sequencing and annotation.</title>
        <authorList>
            <consortium name="The Broad Institute Genomics Platform"/>
            <consortium name="The Broad Institute Genome Sequencing Center for Infectious Disease"/>
            <person name="Wu L."/>
            <person name="Ma J."/>
        </authorList>
    </citation>
    <scope>NUCLEOTIDE SEQUENCE [LARGE SCALE GENOMIC DNA]</scope>
    <source>
        <strain evidence="3">JCM 17326</strain>
    </source>
</reference>
<feature type="region of interest" description="Disordered" evidence="1">
    <location>
        <begin position="24"/>
        <end position="57"/>
    </location>
</feature>
<name>A0ABP7A1V2_9ACTN</name>
<gene>
    <name evidence="2" type="ORF">GCM10022419_131180</name>
</gene>
<evidence type="ECO:0000313" key="2">
    <source>
        <dbReference type="EMBL" id="GAA3623292.1"/>
    </source>
</evidence>